<organism evidence="1">
    <name type="scientific">Rosellinia necatrix</name>
    <name type="common">White root-rot fungus</name>
    <dbReference type="NCBI Taxonomy" id="77044"/>
    <lineage>
        <taxon>Eukaryota</taxon>
        <taxon>Fungi</taxon>
        <taxon>Dikarya</taxon>
        <taxon>Ascomycota</taxon>
        <taxon>Pezizomycotina</taxon>
        <taxon>Sordariomycetes</taxon>
        <taxon>Xylariomycetidae</taxon>
        <taxon>Xylariales</taxon>
        <taxon>Xylariaceae</taxon>
        <taxon>Rosellinia</taxon>
    </lineage>
</organism>
<dbReference type="AlphaFoldDB" id="A0A1S8A8L4"/>
<evidence type="ECO:0000313" key="2">
    <source>
        <dbReference type="Proteomes" id="UP000054516"/>
    </source>
</evidence>
<reference evidence="1" key="1">
    <citation type="submission" date="2016-03" db="EMBL/GenBank/DDBJ databases">
        <title>Draft genome sequence of Rosellinia necatrix.</title>
        <authorList>
            <person name="Kanematsu S."/>
        </authorList>
    </citation>
    <scope>NUCLEOTIDE SEQUENCE [LARGE SCALE GENOMIC DNA]</scope>
    <source>
        <strain evidence="1">W97</strain>
    </source>
</reference>
<evidence type="ECO:0000313" key="1">
    <source>
        <dbReference type="EMBL" id="GAW26438.1"/>
    </source>
</evidence>
<dbReference type="Proteomes" id="UP000054516">
    <property type="component" value="Unassembled WGS sequence"/>
</dbReference>
<sequence>MCKVIITYECGCKPYTGEKPCPYPNCQRVEEIKESPCAACVKEELAREQEKAYRS</sequence>
<keyword evidence="2" id="KW-1185">Reference proteome</keyword>
<gene>
    <name evidence="1" type="ORF">SAMD00023353_3200390</name>
</gene>
<proteinExistence type="predicted"/>
<dbReference type="EMBL" id="DF977477">
    <property type="protein sequence ID" value="GAW26438.1"/>
    <property type="molecule type" value="Genomic_DNA"/>
</dbReference>
<dbReference type="OrthoDB" id="4771929at2759"/>
<accession>A0A1S8A8L4</accession>
<protein>
    <submittedName>
        <fullName evidence="1">Uncharacterized protein</fullName>
    </submittedName>
</protein>
<name>A0A1S8A8L4_ROSNE</name>